<dbReference type="RefSeq" id="WP_394846814.1">
    <property type="nucleotide sequence ID" value="NZ_CP089982.1"/>
</dbReference>
<dbReference type="InterPro" id="IPR003594">
    <property type="entry name" value="HATPase_dom"/>
</dbReference>
<dbReference type="PROSITE" id="PS50109">
    <property type="entry name" value="HIS_KIN"/>
    <property type="match status" value="1"/>
</dbReference>
<dbReference type="PANTHER" id="PTHR43065">
    <property type="entry name" value="SENSOR HISTIDINE KINASE"/>
    <property type="match status" value="1"/>
</dbReference>
<comment type="subcellular location">
    <subcellularLocation>
        <location evidence="2">Membrane</location>
    </subcellularLocation>
</comment>
<dbReference type="SUPFAM" id="SSF55874">
    <property type="entry name" value="ATPase domain of HSP90 chaperone/DNA topoisomerase II/histidine kinase"/>
    <property type="match status" value="1"/>
</dbReference>
<evidence type="ECO:0000256" key="5">
    <source>
        <dbReference type="ARBA" id="ARBA00022679"/>
    </source>
</evidence>
<keyword evidence="7" id="KW-1133">Transmembrane helix</keyword>
<keyword evidence="11" id="KW-1185">Reference proteome</keyword>
<evidence type="ECO:0000256" key="1">
    <source>
        <dbReference type="ARBA" id="ARBA00000085"/>
    </source>
</evidence>
<protein>
    <recommendedName>
        <fullName evidence="3">histidine kinase</fullName>
        <ecNumber evidence="3">2.7.13.3</ecNumber>
    </recommendedName>
</protein>
<evidence type="ECO:0000313" key="10">
    <source>
        <dbReference type="EMBL" id="WXA96199.1"/>
    </source>
</evidence>
<keyword evidence="6" id="KW-0418">Kinase</keyword>
<dbReference type="SUPFAM" id="SSF158472">
    <property type="entry name" value="HAMP domain-like"/>
    <property type="match status" value="1"/>
</dbReference>
<dbReference type="InterPro" id="IPR003661">
    <property type="entry name" value="HisK_dim/P_dom"/>
</dbReference>
<dbReference type="PRINTS" id="PR00344">
    <property type="entry name" value="BCTRLSENSOR"/>
</dbReference>
<dbReference type="InterPro" id="IPR003660">
    <property type="entry name" value="HAMP_dom"/>
</dbReference>
<comment type="catalytic activity">
    <reaction evidence="1">
        <text>ATP + protein L-histidine = ADP + protein N-phospho-L-histidine.</text>
        <dbReference type="EC" id="2.7.13.3"/>
    </reaction>
</comment>
<dbReference type="InterPro" id="IPR005467">
    <property type="entry name" value="His_kinase_dom"/>
</dbReference>
<dbReference type="GO" id="GO:0005524">
    <property type="term" value="F:ATP binding"/>
    <property type="evidence" value="ECO:0007669"/>
    <property type="project" value="UniProtKB-KW"/>
</dbReference>
<evidence type="ECO:0000256" key="3">
    <source>
        <dbReference type="ARBA" id="ARBA00012438"/>
    </source>
</evidence>
<evidence type="ECO:0000256" key="2">
    <source>
        <dbReference type="ARBA" id="ARBA00004370"/>
    </source>
</evidence>
<feature type="domain" description="Histidine kinase" evidence="8">
    <location>
        <begin position="257"/>
        <end position="471"/>
    </location>
</feature>
<dbReference type="PROSITE" id="PS50885">
    <property type="entry name" value="HAMP"/>
    <property type="match status" value="1"/>
</dbReference>
<dbReference type="CDD" id="cd06225">
    <property type="entry name" value="HAMP"/>
    <property type="match status" value="1"/>
</dbReference>
<dbReference type="InterPro" id="IPR036890">
    <property type="entry name" value="HATPase_C_sf"/>
</dbReference>
<evidence type="ECO:0000259" key="8">
    <source>
        <dbReference type="PROSITE" id="PS50109"/>
    </source>
</evidence>
<evidence type="ECO:0000256" key="6">
    <source>
        <dbReference type="ARBA" id="ARBA00022777"/>
    </source>
</evidence>
<dbReference type="SMART" id="SM00388">
    <property type="entry name" value="HisKA"/>
    <property type="match status" value="1"/>
</dbReference>
<evidence type="ECO:0000256" key="4">
    <source>
        <dbReference type="ARBA" id="ARBA00022553"/>
    </source>
</evidence>
<dbReference type="Gene3D" id="1.10.287.130">
    <property type="match status" value="1"/>
</dbReference>
<feature type="domain" description="HAMP" evidence="9">
    <location>
        <begin position="174"/>
        <end position="226"/>
    </location>
</feature>
<accession>A0ABZ2KDQ8</accession>
<dbReference type="Pfam" id="PF02518">
    <property type="entry name" value="HATPase_c"/>
    <property type="match status" value="1"/>
</dbReference>
<name>A0ABZ2KDQ8_9BACT</name>
<dbReference type="EC" id="2.7.13.3" evidence="3"/>
<dbReference type="Gene3D" id="6.10.340.10">
    <property type="match status" value="1"/>
</dbReference>
<feature type="transmembrane region" description="Helical" evidence="7">
    <location>
        <begin position="154"/>
        <end position="176"/>
    </location>
</feature>
<keyword evidence="7" id="KW-0472">Membrane</keyword>
<gene>
    <name evidence="10" type="ORF">LZC95_05035</name>
</gene>
<dbReference type="SMART" id="SM00304">
    <property type="entry name" value="HAMP"/>
    <property type="match status" value="1"/>
</dbReference>
<proteinExistence type="predicted"/>
<dbReference type="Gene3D" id="3.30.565.10">
    <property type="entry name" value="Histidine kinase-like ATPase, C-terminal domain"/>
    <property type="match status" value="1"/>
</dbReference>
<keyword evidence="10" id="KW-0547">Nucleotide-binding</keyword>
<keyword evidence="7" id="KW-0812">Transmembrane</keyword>
<dbReference type="CDD" id="cd00082">
    <property type="entry name" value="HisKA"/>
    <property type="match status" value="1"/>
</dbReference>
<dbReference type="EMBL" id="CP089982">
    <property type="protein sequence ID" value="WXA96199.1"/>
    <property type="molecule type" value="Genomic_DNA"/>
</dbReference>
<dbReference type="SUPFAM" id="SSF47384">
    <property type="entry name" value="Homodimeric domain of signal transducing histidine kinase"/>
    <property type="match status" value="1"/>
</dbReference>
<organism evidence="10 11">
    <name type="scientific">Pendulispora brunnea</name>
    <dbReference type="NCBI Taxonomy" id="2905690"/>
    <lineage>
        <taxon>Bacteria</taxon>
        <taxon>Pseudomonadati</taxon>
        <taxon>Myxococcota</taxon>
        <taxon>Myxococcia</taxon>
        <taxon>Myxococcales</taxon>
        <taxon>Sorangiineae</taxon>
        <taxon>Pendulisporaceae</taxon>
        <taxon>Pendulispora</taxon>
    </lineage>
</organism>
<dbReference type="Pfam" id="PF00672">
    <property type="entry name" value="HAMP"/>
    <property type="match status" value="1"/>
</dbReference>
<dbReference type="PANTHER" id="PTHR43065:SF42">
    <property type="entry name" value="TWO-COMPONENT SENSOR PPRA"/>
    <property type="match status" value="1"/>
</dbReference>
<evidence type="ECO:0000313" key="11">
    <source>
        <dbReference type="Proteomes" id="UP001379533"/>
    </source>
</evidence>
<dbReference type="InterPro" id="IPR004358">
    <property type="entry name" value="Sig_transdc_His_kin-like_C"/>
</dbReference>
<dbReference type="InterPro" id="IPR036097">
    <property type="entry name" value="HisK_dim/P_sf"/>
</dbReference>
<evidence type="ECO:0000259" key="9">
    <source>
        <dbReference type="PROSITE" id="PS50885"/>
    </source>
</evidence>
<sequence length="473" mass="51102">MRLVPKLATAMVGAMCLVLAANGYLRVRREVAVLQADRIGDHALLGRSLSAAVSAAWRSEGRTAALRAVDRLNAQGGRVHARWVDASATVDDEAARKALETDTIPTRIERTPAGDKRSSDTPVVVGTERVGVVELSESLDAEERASHRIVIDTLLTTLTMVLVCSVIAIVLGLWLVGRPIRALSAKARRIGAGDFSQPLALKQKDELGFLAGEMNAMCDRLEEATRRAEKETAARIRTIEQLRHADRLMTVGMLSSGIAHELGTPLNIVLARAQLLESEDVTPPERVDYARVIVDAANKMAKIIRQLLTFARRKPAQKAPRDLRRIARDTIELLQPLADKSHAHIELVEGPPELIAEIDGDGIQQAVTNLLVNAIQSMPRGGTIDVLVDRARNSTASEGVIVSVRDQGQGIAEEHLPRIFEPFFTTKEVGSGTGLGLSVAHGIVEDHGGFIEVTSTPCKGSTFTIHLPGEIPT</sequence>
<dbReference type="SMART" id="SM00387">
    <property type="entry name" value="HATPase_c"/>
    <property type="match status" value="1"/>
</dbReference>
<dbReference type="Proteomes" id="UP001379533">
    <property type="component" value="Chromosome"/>
</dbReference>
<dbReference type="Pfam" id="PF00512">
    <property type="entry name" value="HisKA"/>
    <property type="match status" value="1"/>
</dbReference>
<keyword evidence="5" id="KW-0808">Transferase</keyword>
<reference evidence="10 11" key="1">
    <citation type="submission" date="2021-12" db="EMBL/GenBank/DDBJ databases">
        <title>Discovery of the Pendulisporaceae a myxobacterial family with distinct sporulation behavior and unique specialized metabolism.</title>
        <authorList>
            <person name="Garcia R."/>
            <person name="Popoff A."/>
            <person name="Bader C.D."/>
            <person name="Loehr J."/>
            <person name="Walesch S."/>
            <person name="Walt C."/>
            <person name="Boldt J."/>
            <person name="Bunk B."/>
            <person name="Haeckl F.J.F.P.J."/>
            <person name="Gunesch A.P."/>
            <person name="Birkelbach J."/>
            <person name="Nuebel U."/>
            <person name="Pietschmann T."/>
            <person name="Bach T."/>
            <person name="Mueller R."/>
        </authorList>
    </citation>
    <scope>NUCLEOTIDE SEQUENCE [LARGE SCALE GENOMIC DNA]</scope>
    <source>
        <strain evidence="10 11">MSr12523</strain>
    </source>
</reference>
<evidence type="ECO:0000256" key="7">
    <source>
        <dbReference type="SAM" id="Phobius"/>
    </source>
</evidence>
<keyword evidence="10" id="KW-0067">ATP-binding</keyword>
<keyword evidence="4" id="KW-0597">Phosphoprotein</keyword>